<feature type="compositionally biased region" description="Polar residues" evidence="2">
    <location>
        <begin position="546"/>
        <end position="563"/>
    </location>
</feature>
<feature type="compositionally biased region" description="Polar residues" evidence="2">
    <location>
        <begin position="762"/>
        <end position="775"/>
    </location>
</feature>
<keyword evidence="4" id="KW-1185">Reference proteome</keyword>
<dbReference type="EMBL" id="OU963868">
    <property type="protein sequence ID" value="CAH0393648.1"/>
    <property type="molecule type" value="Genomic_DNA"/>
</dbReference>
<feature type="compositionally biased region" description="Polar residues" evidence="2">
    <location>
        <begin position="1419"/>
        <end position="1429"/>
    </location>
</feature>
<keyword evidence="1" id="KW-0175">Coiled coil</keyword>
<feature type="region of interest" description="Disordered" evidence="2">
    <location>
        <begin position="291"/>
        <end position="321"/>
    </location>
</feature>
<feature type="compositionally biased region" description="Basic and acidic residues" evidence="2">
    <location>
        <begin position="123"/>
        <end position="140"/>
    </location>
</feature>
<feature type="compositionally biased region" description="Low complexity" evidence="2">
    <location>
        <begin position="626"/>
        <end position="639"/>
    </location>
</feature>
<feature type="coiled-coil region" evidence="1">
    <location>
        <begin position="25"/>
        <end position="98"/>
    </location>
</feature>
<feature type="compositionally biased region" description="Low complexity" evidence="2">
    <location>
        <begin position="1801"/>
        <end position="1814"/>
    </location>
</feature>
<feature type="region of interest" description="Disordered" evidence="2">
    <location>
        <begin position="757"/>
        <end position="778"/>
    </location>
</feature>
<feature type="compositionally biased region" description="Basic residues" evidence="2">
    <location>
        <begin position="1753"/>
        <end position="1774"/>
    </location>
</feature>
<feature type="region of interest" description="Disordered" evidence="2">
    <location>
        <begin position="939"/>
        <end position="967"/>
    </location>
</feature>
<feature type="region of interest" description="Disordered" evidence="2">
    <location>
        <begin position="1048"/>
        <end position="1075"/>
    </location>
</feature>
<feature type="region of interest" description="Disordered" evidence="2">
    <location>
        <begin position="103"/>
        <end position="244"/>
    </location>
</feature>
<gene>
    <name evidence="3" type="ORF">BEMITA_LOCUS12023</name>
</gene>
<feature type="compositionally biased region" description="Polar residues" evidence="2">
    <location>
        <begin position="190"/>
        <end position="200"/>
    </location>
</feature>
<feature type="compositionally biased region" description="Basic and acidic residues" evidence="2">
    <location>
        <begin position="201"/>
        <end position="237"/>
    </location>
</feature>
<evidence type="ECO:0000313" key="3">
    <source>
        <dbReference type="EMBL" id="CAH0393648.1"/>
    </source>
</evidence>
<feature type="region of interest" description="Disordered" evidence="2">
    <location>
        <begin position="1566"/>
        <end position="1585"/>
    </location>
</feature>
<name>A0A9P0AKC0_BEMTA</name>
<feature type="compositionally biased region" description="Low complexity" evidence="2">
    <location>
        <begin position="952"/>
        <end position="966"/>
    </location>
</feature>
<evidence type="ECO:0000313" key="4">
    <source>
        <dbReference type="Proteomes" id="UP001152759"/>
    </source>
</evidence>
<reference evidence="3" key="1">
    <citation type="submission" date="2021-12" db="EMBL/GenBank/DDBJ databases">
        <authorList>
            <person name="King R."/>
        </authorList>
    </citation>
    <scope>NUCLEOTIDE SEQUENCE</scope>
</reference>
<feature type="region of interest" description="Disordered" evidence="2">
    <location>
        <begin position="711"/>
        <end position="732"/>
    </location>
</feature>
<feature type="compositionally biased region" description="Basic residues" evidence="2">
    <location>
        <begin position="170"/>
        <end position="180"/>
    </location>
</feature>
<dbReference type="KEGG" id="btab:109032965"/>
<feature type="region of interest" description="Disordered" evidence="2">
    <location>
        <begin position="344"/>
        <end position="372"/>
    </location>
</feature>
<feature type="region of interest" description="Disordered" evidence="2">
    <location>
        <begin position="1667"/>
        <end position="1847"/>
    </location>
</feature>
<feature type="compositionally biased region" description="Polar residues" evidence="2">
    <location>
        <begin position="1392"/>
        <end position="1411"/>
    </location>
</feature>
<feature type="compositionally biased region" description="Basic and acidic residues" evidence="2">
    <location>
        <begin position="148"/>
        <end position="169"/>
    </location>
</feature>
<protein>
    <recommendedName>
        <fullName evidence="5">CASP8-associated protein 2</fullName>
    </recommendedName>
</protein>
<feature type="compositionally biased region" description="Basic and acidic residues" evidence="2">
    <location>
        <begin position="1712"/>
        <end position="1726"/>
    </location>
</feature>
<feature type="compositionally biased region" description="Basic residues" evidence="2">
    <location>
        <begin position="1791"/>
        <end position="1800"/>
    </location>
</feature>
<proteinExistence type="predicted"/>
<feature type="compositionally biased region" description="Polar residues" evidence="2">
    <location>
        <begin position="103"/>
        <end position="122"/>
    </location>
</feature>
<feature type="compositionally biased region" description="Polar residues" evidence="2">
    <location>
        <begin position="1962"/>
        <end position="1972"/>
    </location>
</feature>
<feature type="compositionally biased region" description="Basic and acidic residues" evidence="2">
    <location>
        <begin position="1734"/>
        <end position="1745"/>
    </location>
</feature>
<feature type="region of interest" description="Disordered" evidence="2">
    <location>
        <begin position="626"/>
        <end position="681"/>
    </location>
</feature>
<feature type="region of interest" description="Disordered" evidence="2">
    <location>
        <begin position="1389"/>
        <end position="1436"/>
    </location>
</feature>
<organism evidence="3 4">
    <name type="scientific">Bemisia tabaci</name>
    <name type="common">Sweetpotato whitefly</name>
    <name type="synonym">Aleurodes tabaci</name>
    <dbReference type="NCBI Taxonomy" id="7038"/>
    <lineage>
        <taxon>Eukaryota</taxon>
        <taxon>Metazoa</taxon>
        <taxon>Ecdysozoa</taxon>
        <taxon>Arthropoda</taxon>
        <taxon>Hexapoda</taxon>
        <taxon>Insecta</taxon>
        <taxon>Pterygota</taxon>
        <taxon>Neoptera</taxon>
        <taxon>Paraneoptera</taxon>
        <taxon>Hemiptera</taxon>
        <taxon>Sternorrhyncha</taxon>
        <taxon>Aleyrodoidea</taxon>
        <taxon>Aleyrodidae</taxon>
        <taxon>Aleyrodinae</taxon>
        <taxon>Bemisia</taxon>
    </lineage>
</organism>
<feature type="region of interest" description="Disordered" evidence="2">
    <location>
        <begin position="537"/>
        <end position="587"/>
    </location>
</feature>
<feature type="compositionally biased region" description="Basic and acidic residues" evidence="2">
    <location>
        <begin position="1815"/>
        <end position="1826"/>
    </location>
</feature>
<dbReference type="Proteomes" id="UP001152759">
    <property type="component" value="Chromosome 7"/>
</dbReference>
<accession>A0A9P0AKC0</accession>
<feature type="compositionally biased region" description="Basic and acidic residues" evidence="2">
    <location>
        <begin position="1053"/>
        <end position="1067"/>
    </location>
</feature>
<evidence type="ECO:0008006" key="5">
    <source>
        <dbReference type="Google" id="ProtNLM"/>
    </source>
</evidence>
<feature type="compositionally biased region" description="Polar residues" evidence="2">
    <location>
        <begin position="1980"/>
        <end position="1996"/>
    </location>
</feature>
<feature type="region of interest" description="Disordered" evidence="2">
    <location>
        <begin position="1938"/>
        <end position="1996"/>
    </location>
</feature>
<evidence type="ECO:0000256" key="1">
    <source>
        <dbReference type="SAM" id="Coils"/>
    </source>
</evidence>
<evidence type="ECO:0000256" key="2">
    <source>
        <dbReference type="SAM" id="MobiDB-lite"/>
    </source>
</evidence>
<sequence>MSSSNQDDEDDIYEDLPDFQLDETISKLEEANISLQKRLAELQDVIVDLNKEIKSLHRERSHLKSQNATLSTNISSLYKTAISEVKRKDNIIRELREENYTFLKNQQSKASQKNGQQVVSSERNGRDSRDYSNHDRRESHLNGSSRHSKNDTRDRHQMQLRKESRSTERRRSRSHSPRKFPGKDSKENNRTPLQHSSKPAKSGEKSSVSEHANKDEHPSTCALKERNNFSCDQDEKTPSTSNSKVVENAVAASVKTKSNNRTYNKNLVIVDKSVPNTIYTKRLRKRILDEMERESQASDSPSVDNQKEPTENVKQAESSLVDVPPVNSKVVNCEQNQSVYILHTDRQSGASVEKNPASREGQENPPVPTPMKSAHAQHVIKSVPKIAEEKESLVESPVHAASLAAETPAKVGQCNKLNDEVVSSITSKELQSILLSSMELQKISESINTTSNQLNVSSDASKKQEVKEEFKSNSAVEKKSSVSPVNLVAPSLENVLSNSGSSSLSSSLSNGHCFKKFKKDGKTRINPIYIGPRILTQKGKNDKKNSNSVRPVTSLYSNLTNPRSPKAGRGMVKTFSTPETQTKTDTDPVVKDKLFSLFGKTPDNKEPFISSNSVFSENSLTNFSFLSSSDSPKSGKNTSPEIVLKSAPSDEVTNRQVILENQPKRAPSSTEVSESLQSREEQMASLFGDVSSDSSDVEIPNLSHSKQIVKDSRQVKHPPEMPNTRISSSSQQIDIKVNDCSVPTAIVTSNLKAPEMSPLYKTPQNSLEVTPNAPDSSLERRSFNLSQICVSITPFKNILDSSSLPFTPAREALSPIPPTPMEVVKKEDSATQAKCSNSSFEKLEAGLMINKVSPTVKSMLPMQPKAEIIQSYLPKSTSTLVNIRTPTNTNLEHSEILTETSTKNRSFDLSKIPCMQTPFKNNSADLLVSTPAQAILSPIPPTPHGALSKAAGLKSTESSSNSSGESKSLDLLKIPVMHTPFKNDDTNPLICTPAQAILSPIPPTPHGMAGKISEKSESSDLFKIIKIPDSTGSPMLIKNNINSKFEGVGSSEQKIEMDSKKDEKPSSFEDGNSNLSVNSISDKKLFLSPGDVSTAACYTPFKTFSSDSLQSFMRTPARELLSPIPKTPLGSWDIDNEKTNSCDVGSENNPNNSLLPREDIYEKNLAVIKSNSARNQPAVPLSSPPKEEGKLLPSVNKYFITQNKEPCSKVNHPSRNASLSKQQIADASTIPSVALRSTLVTDRGSLSNTRRINSVRNKISEQNSTSSKEKIVKDSSICNFEKPSTVVDKCAVFHRDKSSINMTPTCVAETIQSAEKSISISSPPATTTIKSKFSNDSNSFLDIKPVARRSTLQPKSKLEVPSVVDSHDTLSHHAYTSEGVHRKMKVEPEATHSPNNPEKSVKQPQTVSNIQGPYVGPVNTPSTVSTVRKTSPECSDISESNISISSVSEQIPFQRSSRKVRKVLICSNSVLPSEKDVRQTTLRTFKKFCPSPANDLKPSEASQQALHVCRTPSDSVLQNNQSENVSCNTSTIRVKPSVLQSDKASLLPCRLPSEKSVSETTLQTHKKFCPSSPNDLEPSGASQQTSHVLRFPSDSVLQNNQSGNVSCNTSTISVKPSVLQSDKLSPNKSASEATQGRRAVLLPMDIANNIIRNSQQKSRNRRNDAISIFKAKRSRSPSVGESDINSKRFKSISQKDEPKTKFKAPVCSTRKRAPDPAQNERRDKIRNSRSSHRKSVDRSSRDTRRYNNVAPSHRLHDRRSRSVSRCRLNYRRSVSRNLGSNYLSRAEGRSKQVKQPHSKRTSSSVESSPPSTSSESKKENRVDRFPSKSSAKPKKTELISKPMKIKSPNKDLALKQKITLVAPRKERERTASFNSSLSSVSTSDALGKNEPLSFVDWKLKNIDLPDVQKRYKAVYLSAANKNIFLPTDPRIYRQVNAPAVEGKPHGPQASSTPKMIKRKTKNVTLGDSTQVVSPIKPMNSAVTTAPNKAHNSPNPS</sequence>
<feature type="compositionally biased region" description="Polar residues" evidence="2">
    <location>
        <begin position="667"/>
        <end position="676"/>
    </location>
</feature>